<dbReference type="RefSeq" id="WP_260321672.1">
    <property type="nucleotide sequence ID" value="NZ_AP024819.1"/>
</dbReference>
<protein>
    <submittedName>
        <fullName evidence="1">Uncharacterized protein</fullName>
    </submittedName>
</protein>
<dbReference type="EMBL" id="AP024819">
    <property type="protein sequence ID" value="BCZ18926.1"/>
    <property type="molecule type" value="Genomic_DNA"/>
</dbReference>
<organism evidence="1 2">
    <name type="scientific">Helicobacter gastrofelis</name>
    <dbReference type="NCBI Taxonomy" id="2849642"/>
    <lineage>
        <taxon>Bacteria</taxon>
        <taxon>Pseudomonadati</taxon>
        <taxon>Campylobacterota</taxon>
        <taxon>Epsilonproteobacteria</taxon>
        <taxon>Campylobacterales</taxon>
        <taxon>Helicobacteraceae</taxon>
        <taxon>Helicobacter</taxon>
    </lineage>
</organism>
<name>A0ABN6I5P7_9HELI</name>
<reference evidence="1 2" key="1">
    <citation type="submission" date="2021-07" db="EMBL/GenBank/DDBJ databases">
        <title>Novel Helicobacter sp. Isolated from a cat.</title>
        <authorList>
            <person name="Rimbara E."/>
            <person name="Suzuki M."/>
        </authorList>
    </citation>
    <scope>NUCLEOTIDE SEQUENCE [LARGE SCALE GENOMIC DNA]</scope>
    <source>
        <strain evidence="2">NHP19-012</strain>
    </source>
</reference>
<gene>
    <name evidence="1" type="ORF">NHP190012_05680</name>
</gene>
<evidence type="ECO:0000313" key="2">
    <source>
        <dbReference type="Proteomes" id="UP000826146"/>
    </source>
</evidence>
<sequence>MRQALEKLEQEIKAVKRAGRLARGVLEEGSSVKEEAQELHAKFSALVEALSHLSQALDTHYASLEDDTKLEQALISLKRIKAKCATPLASLERASTAKEVLELLASLEQSVLDLEGVLASLKRTPRLKYSSHPQSHA</sequence>
<accession>A0ABN6I5P7</accession>
<dbReference type="Proteomes" id="UP000826146">
    <property type="component" value="Chromosome"/>
</dbReference>
<keyword evidence="2" id="KW-1185">Reference proteome</keyword>
<proteinExistence type="predicted"/>
<evidence type="ECO:0000313" key="1">
    <source>
        <dbReference type="EMBL" id="BCZ18926.1"/>
    </source>
</evidence>